<evidence type="ECO:0000256" key="1">
    <source>
        <dbReference type="SAM" id="MobiDB-lite"/>
    </source>
</evidence>
<dbReference type="OrthoDB" id="5980479at2759"/>
<keyword evidence="2" id="KW-1133">Transmembrane helix</keyword>
<feature type="compositionally biased region" description="Basic and acidic residues" evidence="1">
    <location>
        <begin position="243"/>
        <end position="255"/>
    </location>
</feature>
<dbReference type="AlphaFoldDB" id="A0A7D9EJP7"/>
<organism evidence="3 4">
    <name type="scientific">Paramuricea clavata</name>
    <name type="common">Red gorgonian</name>
    <name type="synonym">Violescent sea-whip</name>
    <dbReference type="NCBI Taxonomy" id="317549"/>
    <lineage>
        <taxon>Eukaryota</taxon>
        <taxon>Metazoa</taxon>
        <taxon>Cnidaria</taxon>
        <taxon>Anthozoa</taxon>
        <taxon>Octocorallia</taxon>
        <taxon>Malacalcyonacea</taxon>
        <taxon>Plexauridae</taxon>
        <taxon>Paramuricea</taxon>
    </lineage>
</organism>
<gene>
    <name evidence="3" type="ORF">PACLA_8A051200</name>
</gene>
<evidence type="ECO:0000256" key="2">
    <source>
        <dbReference type="SAM" id="Phobius"/>
    </source>
</evidence>
<name>A0A7D9EJP7_PARCT</name>
<proteinExistence type="predicted"/>
<evidence type="ECO:0000313" key="4">
    <source>
        <dbReference type="Proteomes" id="UP001152795"/>
    </source>
</evidence>
<dbReference type="EMBL" id="CACRXK020007408">
    <property type="protein sequence ID" value="CAB4012165.1"/>
    <property type="molecule type" value="Genomic_DNA"/>
</dbReference>
<accession>A0A7D9EJP7</accession>
<keyword evidence="2" id="KW-0812">Transmembrane</keyword>
<comment type="caution">
    <text evidence="3">The sequence shown here is derived from an EMBL/GenBank/DDBJ whole genome shotgun (WGS) entry which is preliminary data.</text>
</comment>
<feature type="compositionally biased region" description="Basic and acidic residues" evidence="1">
    <location>
        <begin position="263"/>
        <end position="273"/>
    </location>
</feature>
<keyword evidence="2" id="KW-0472">Membrane</keyword>
<reference evidence="3" key="1">
    <citation type="submission" date="2020-04" db="EMBL/GenBank/DDBJ databases">
        <authorList>
            <person name="Alioto T."/>
            <person name="Alioto T."/>
            <person name="Gomez Garrido J."/>
        </authorList>
    </citation>
    <scope>NUCLEOTIDE SEQUENCE</scope>
    <source>
        <strain evidence="3">A484AB</strain>
    </source>
</reference>
<dbReference type="Proteomes" id="UP001152795">
    <property type="component" value="Unassembled WGS sequence"/>
</dbReference>
<sequence>MAASPERDERGLVKKKKLTRLGSFSSQEVFRAWANDSLLKPKSIETLIGVHQVDSLPAVLALRSKDIANLGLPIGQARLFQEAVIKLHAEYTYQEPFSPATKVDVEVPSYKSMLDTGPPVERVDGTGDYFRFNNFETSEIGVEMDETFCDGESDKKLLQDNGDDDDEDETQSGCACQRWLFISIFMPLILVLSLLGCIAWLVLWPINKFCPIGQTFSKIFNATENLMKLPVLSINWAVGRRREPERIPESPETKRSYGGTDDVSLHELNKTNR</sequence>
<protein>
    <submittedName>
        <fullName evidence="3">Uncharacterized protein</fullName>
    </submittedName>
</protein>
<feature type="region of interest" description="Disordered" evidence="1">
    <location>
        <begin position="243"/>
        <end position="273"/>
    </location>
</feature>
<feature type="transmembrane region" description="Helical" evidence="2">
    <location>
        <begin position="179"/>
        <end position="203"/>
    </location>
</feature>
<evidence type="ECO:0000313" key="3">
    <source>
        <dbReference type="EMBL" id="CAB4012165.1"/>
    </source>
</evidence>
<keyword evidence="4" id="KW-1185">Reference proteome</keyword>